<evidence type="ECO:0008006" key="3">
    <source>
        <dbReference type="Google" id="ProtNLM"/>
    </source>
</evidence>
<sequence length="183" mass="21384">MLYHFSEEPDIEIFKPRPPTSFPQYPPMVFAIDEASAVHYFFPRDCPRVIYWKAAWTTEEDRDLFFANTTVDKIIVVENGWLERIRSTKLYVYTFPAEKFQLFEEAKTAGYYTAAEEIVPLQVEPVGDLLERIASQHVELRFTPDLHPIRNSVIASTLDFSIIRFKHAAKANATIEHRREHYG</sequence>
<organism evidence="1 2">
    <name type="scientific">Paenibacillus profundus</name>
    <dbReference type="NCBI Taxonomy" id="1173085"/>
    <lineage>
        <taxon>Bacteria</taxon>
        <taxon>Bacillati</taxon>
        <taxon>Bacillota</taxon>
        <taxon>Bacilli</taxon>
        <taxon>Bacillales</taxon>
        <taxon>Paenibacillaceae</taxon>
        <taxon>Paenibacillus</taxon>
    </lineage>
</organism>
<reference evidence="1 2" key="1">
    <citation type="submission" date="2021-11" db="EMBL/GenBank/DDBJ databases">
        <title>Draft genome sequence of Paenibacillus profundus YoMME, a new Gram-positive bacteria with exoelectrogenic properties.</title>
        <authorList>
            <person name="Hubenova Y."/>
            <person name="Hubenova E."/>
            <person name="Manasiev Y."/>
            <person name="Peykov S."/>
            <person name="Mitov M."/>
        </authorList>
    </citation>
    <scope>NUCLEOTIDE SEQUENCE [LARGE SCALE GENOMIC DNA]</scope>
    <source>
        <strain evidence="1 2">YoMME</strain>
    </source>
</reference>
<keyword evidence="2" id="KW-1185">Reference proteome</keyword>
<dbReference type="Pfam" id="PF21820">
    <property type="entry name" value="DUF6886"/>
    <property type="match status" value="1"/>
</dbReference>
<comment type="caution">
    <text evidence="1">The sequence shown here is derived from an EMBL/GenBank/DDBJ whole genome shotgun (WGS) entry which is preliminary data.</text>
</comment>
<accession>A0ABS8YI91</accession>
<dbReference type="InterPro" id="IPR049253">
    <property type="entry name" value="DUF6886"/>
</dbReference>
<name>A0ABS8YI91_9BACL</name>
<gene>
    <name evidence="1" type="ORF">LQV63_20275</name>
</gene>
<protein>
    <recommendedName>
        <fullName evidence="3">DUF4433 domain-containing protein</fullName>
    </recommendedName>
</protein>
<dbReference type="RefSeq" id="WP_233698040.1">
    <property type="nucleotide sequence ID" value="NZ_JAJNBZ010000019.1"/>
</dbReference>
<evidence type="ECO:0000313" key="2">
    <source>
        <dbReference type="Proteomes" id="UP001199916"/>
    </source>
</evidence>
<dbReference type="EMBL" id="JAJNBZ010000019">
    <property type="protein sequence ID" value="MCE5171628.1"/>
    <property type="molecule type" value="Genomic_DNA"/>
</dbReference>
<dbReference type="Proteomes" id="UP001199916">
    <property type="component" value="Unassembled WGS sequence"/>
</dbReference>
<evidence type="ECO:0000313" key="1">
    <source>
        <dbReference type="EMBL" id="MCE5171628.1"/>
    </source>
</evidence>
<proteinExistence type="predicted"/>